<keyword evidence="2" id="KW-0479">Metal-binding</keyword>
<protein>
    <submittedName>
        <fullName evidence="8">Poly [ADP-ribose] polymerase 1</fullName>
    </submittedName>
</protein>
<dbReference type="GO" id="GO:0046403">
    <property type="term" value="F:polynucleotide 3'-phosphatase activity"/>
    <property type="evidence" value="ECO:0007669"/>
    <property type="project" value="TreeGrafter"/>
</dbReference>
<dbReference type="Gene3D" id="3.30.1740.10">
    <property type="entry name" value="Zinc finger, PARP-type"/>
    <property type="match status" value="2"/>
</dbReference>
<dbReference type="InterPro" id="IPR001510">
    <property type="entry name" value="Znf_PARP"/>
</dbReference>
<feature type="domain" description="PARP-type" evidence="6">
    <location>
        <begin position="129"/>
        <end position="220"/>
    </location>
</feature>
<evidence type="ECO:0000256" key="1">
    <source>
        <dbReference type="ARBA" id="ARBA00004123"/>
    </source>
</evidence>
<dbReference type="InterPro" id="IPR036957">
    <property type="entry name" value="Znf_PARP_sf"/>
</dbReference>
<dbReference type="Proteomes" id="UP000198287">
    <property type="component" value="Unassembled WGS sequence"/>
</dbReference>
<dbReference type="Gene3D" id="3.40.50.10190">
    <property type="entry name" value="BRCT domain"/>
    <property type="match status" value="1"/>
</dbReference>
<dbReference type="GO" id="GO:0008270">
    <property type="term" value="F:zinc ion binding"/>
    <property type="evidence" value="ECO:0007669"/>
    <property type="project" value="UniProtKB-KW"/>
</dbReference>
<dbReference type="Pfam" id="PF00645">
    <property type="entry name" value="zf-PARP"/>
    <property type="match status" value="2"/>
</dbReference>
<evidence type="ECO:0000313" key="9">
    <source>
        <dbReference type="Proteomes" id="UP000198287"/>
    </source>
</evidence>
<dbReference type="EMBL" id="LNIX01000042">
    <property type="protein sequence ID" value="OXA38911.1"/>
    <property type="molecule type" value="Genomic_DNA"/>
</dbReference>
<dbReference type="InterPro" id="IPR001357">
    <property type="entry name" value="BRCT_dom"/>
</dbReference>
<gene>
    <name evidence="8" type="ORF">Fcan01_26235</name>
</gene>
<keyword evidence="4" id="KW-0862">Zinc</keyword>
<dbReference type="SMART" id="SM00292">
    <property type="entry name" value="BRCT"/>
    <property type="match status" value="1"/>
</dbReference>
<evidence type="ECO:0000259" key="6">
    <source>
        <dbReference type="PROSITE" id="PS50064"/>
    </source>
</evidence>
<dbReference type="PANTHER" id="PTHR12083:SF9">
    <property type="entry name" value="BIFUNCTIONAL POLYNUCLEOTIDE PHOSPHATASE_KINASE"/>
    <property type="match status" value="1"/>
</dbReference>
<sequence>MHDASILHTRIEYRVIFSNPFLRKMGFLTEYAKSGRSVCRGCHGPITKGTLRLANLVQASRHSGMDAHWFHVSCFFKKHKNVTQAEIGKFDELKSEDQQLLAKCFGGQIPETVTAGPVEREVIENSGEFSVEYAKSNKSHCISCEGRIVKDEVRISQKDYTSQRAKRLPMGCLDRWHHVDCFTANRLNLRFYNNANSISGISWLKKEDLEMLVSKLPSLQEPENLPEQENINALCLPKMDKLPLLNLKFLISDTLTLAQIGEVRTKIEQFGGKVVTRLGVGLSAIFATQAEVESMTSKRITFAQENKIPILSPAFVSDLTTVGFEFDIVAKKYLLSYWICTYPSSCSSRHAQVAFSGRAQN</sequence>
<reference evidence="8 9" key="1">
    <citation type="submission" date="2015-12" db="EMBL/GenBank/DDBJ databases">
        <title>The genome of Folsomia candida.</title>
        <authorList>
            <person name="Faddeeva A."/>
            <person name="Derks M.F."/>
            <person name="Anvar Y."/>
            <person name="Smit S."/>
            <person name="Van Straalen N."/>
            <person name="Roelofs D."/>
        </authorList>
    </citation>
    <scope>NUCLEOTIDE SEQUENCE [LARGE SCALE GENOMIC DNA]</scope>
    <source>
        <strain evidence="8 9">VU population</strain>
        <tissue evidence="8">Whole body</tissue>
    </source>
</reference>
<proteinExistence type="predicted"/>
<evidence type="ECO:0000313" key="8">
    <source>
        <dbReference type="EMBL" id="OXA38911.1"/>
    </source>
</evidence>
<evidence type="ECO:0000256" key="5">
    <source>
        <dbReference type="ARBA" id="ARBA00023242"/>
    </source>
</evidence>
<dbReference type="PANTHER" id="PTHR12083">
    <property type="entry name" value="BIFUNCTIONAL POLYNUCLEOTIDE PHOSPHATASE/KINASE"/>
    <property type="match status" value="1"/>
</dbReference>
<dbReference type="OrthoDB" id="429950at2759"/>
<accession>A0A226D2M9</accession>
<dbReference type="InterPro" id="IPR036420">
    <property type="entry name" value="BRCT_dom_sf"/>
</dbReference>
<dbReference type="Pfam" id="PF00533">
    <property type="entry name" value="BRCT"/>
    <property type="match status" value="1"/>
</dbReference>
<dbReference type="PROSITE" id="PS50064">
    <property type="entry name" value="ZF_PARP_2"/>
    <property type="match status" value="2"/>
</dbReference>
<keyword evidence="9" id="KW-1185">Reference proteome</keyword>
<keyword evidence="3" id="KW-0863">Zinc-finger</keyword>
<keyword evidence="5" id="KW-0539">Nucleus</keyword>
<dbReference type="GO" id="GO:0006281">
    <property type="term" value="P:DNA repair"/>
    <property type="evidence" value="ECO:0007669"/>
    <property type="project" value="TreeGrafter"/>
</dbReference>
<dbReference type="PROSITE" id="PS50172">
    <property type="entry name" value="BRCT"/>
    <property type="match status" value="1"/>
</dbReference>
<dbReference type="GO" id="GO:0003690">
    <property type="term" value="F:double-stranded DNA binding"/>
    <property type="evidence" value="ECO:0007669"/>
    <property type="project" value="TreeGrafter"/>
</dbReference>
<comment type="caution">
    <text evidence="8">The sequence shown here is derived from an EMBL/GenBank/DDBJ whole genome shotgun (WGS) entry which is preliminary data.</text>
</comment>
<name>A0A226D2M9_FOLCA</name>
<evidence type="ECO:0000259" key="7">
    <source>
        <dbReference type="PROSITE" id="PS50172"/>
    </source>
</evidence>
<organism evidence="8 9">
    <name type="scientific">Folsomia candida</name>
    <name type="common">Springtail</name>
    <dbReference type="NCBI Taxonomy" id="158441"/>
    <lineage>
        <taxon>Eukaryota</taxon>
        <taxon>Metazoa</taxon>
        <taxon>Ecdysozoa</taxon>
        <taxon>Arthropoda</taxon>
        <taxon>Hexapoda</taxon>
        <taxon>Collembola</taxon>
        <taxon>Entomobryomorpha</taxon>
        <taxon>Isotomoidea</taxon>
        <taxon>Isotomidae</taxon>
        <taxon>Proisotominae</taxon>
        <taxon>Folsomia</taxon>
    </lineage>
</organism>
<evidence type="ECO:0000256" key="3">
    <source>
        <dbReference type="ARBA" id="ARBA00022771"/>
    </source>
</evidence>
<dbReference type="SUPFAM" id="SSF52113">
    <property type="entry name" value="BRCT domain"/>
    <property type="match status" value="1"/>
</dbReference>
<dbReference type="GO" id="GO:0005634">
    <property type="term" value="C:nucleus"/>
    <property type="evidence" value="ECO:0007669"/>
    <property type="project" value="UniProtKB-SubCell"/>
</dbReference>
<dbReference type="SUPFAM" id="SSF57716">
    <property type="entry name" value="Glucocorticoid receptor-like (DNA-binding domain)"/>
    <property type="match status" value="2"/>
</dbReference>
<dbReference type="SMART" id="SM01336">
    <property type="entry name" value="zf-PARP"/>
    <property type="match status" value="2"/>
</dbReference>
<comment type="subcellular location">
    <subcellularLocation>
        <location evidence="1">Nucleus</location>
    </subcellularLocation>
</comment>
<dbReference type="GO" id="GO:0046404">
    <property type="term" value="F:ATP-dependent polydeoxyribonucleotide 5'-hydroxyl-kinase activity"/>
    <property type="evidence" value="ECO:0007669"/>
    <property type="project" value="TreeGrafter"/>
</dbReference>
<evidence type="ECO:0000256" key="2">
    <source>
        <dbReference type="ARBA" id="ARBA00022723"/>
    </source>
</evidence>
<feature type="domain" description="BRCT" evidence="7">
    <location>
        <begin position="239"/>
        <end position="318"/>
    </location>
</feature>
<dbReference type="STRING" id="158441.A0A226D2M9"/>
<dbReference type="AlphaFoldDB" id="A0A226D2M9"/>
<feature type="domain" description="PARP-type" evidence="6">
    <location>
        <begin position="27"/>
        <end position="103"/>
    </location>
</feature>
<dbReference type="PROSITE" id="PS00347">
    <property type="entry name" value="ZF_PARP_1"/>
    <property type="match status" value="1"/>
</dbReference>
<evidence type="ECO:0000256" key="4">
    <source>
        <dbReference type="ARBA" id="ARBA00022833"/>
    </source>
</evidence>